<keyword evidence="1" id="KW-0812">Transmembrane</keyword>
<feature type="transmembrane region" description="Helical" evidence="1">
    <location>
        <begin position="104"/>
        <end position="127"/>
    </location>
</feature>
<gene>
    <name evidence="2" type="ORF">H9728_01360</name>
</gene>
<comment type="caution">
    <text evidence="2">The sequence shown here is derived from an EMBL/GenBank/DDBJ whole genome shotgun (WGS) entry which is preliminary data.</text>
</comment>
<evidence type="ECO:0000313" key="2">
    <source>
        <dbReference type="EMBL" id="HIY77669.1"/>
    </source>
</evidence>
<keyword evidence="1" id="KW-0472">Membrane</keyword>
<dbReference type="EMBL" id="DXCO01000010">
    <property type="protein sequence ID" value="HIY77669.1"/>
    <property type="molecule type" value="Genomic_DNA"/>
</dbReference>
<protein>
    <submittedName>
        <fullName evidence="2">Uncharacterized protein</fullName>
    </submittedName>
</protein>
<organism evidence="2 3">
    <name type="scientific">Candidatus Borkfalkia excrementavium</name>
    <dbReference type="NCBI Taxonomy" id="2838505"/>
    <lineage>
        <taxon>Bacteria</taxon>
        <taxon>Bacillati</taxon>
        <taxon>Bacillota</taxon>
        <taxon>Clostridia</taxon>
        <taxon>Christensenellales</taxon>
        <taxon>Christensenellaceae</taxon>
        <taxon>Candidatus Borkfalkia</taxon>
    </lineage>
</organism>
<feature type="transmembrane region" description="Helical" evidence="1">
    <location>
        <begin position="6"/>
        <end position="26"/>
    </location>
</feature>
<dbReference type="AlphaFoldDB" id="A0A9D2CFA5"/>
<name>A0A9D2CFA5_9FIRM</name>
<keyword evidence="1" id="KW-1133">Transmembrane helix</keyword>
<reference evidence="2" key="2">
    <citation type="submission" date="2021-04" db="EMBL/GenBank/DDBJ databases">
        <authorList>
            <person name="Gilroy R."/>
        </authorList>
    </citation>
    <scope>NUCLEOTIDE SEQUENCE</scope>
    <source>
        <strain evidence="2">CHK199-9574</strain>
    </source>
</reference>
<evidence type="ECO:0000313" key="3">
    <source>
        <dbReference type="Proteomes" id="UP000824135"/>
    </source>
</evidence>
<evidence type="ECO:0000256" key="1">
    <source>
        <dbReference type="SAM" id="Phobius"/>
    </source>
</evidence>
<feature type="transmembrane region" description="Helical" evidence="1">
    <location>
        <begin position="38"/>
        <end position="60"/>
    </location>
</feature>
<feature type="transmembrane region" description="Helical" evidence="1">
    <location>
        <begin position="72"/>
        <end position="92"/>
    </location>
</feature>
<accession>A0A9D2CFA5</accession>
<proteinExistence type="predicted"/>
<dbReference type="Proteomes" id="UP000824135">
    <property type="component" value="Unassembled WGS sequence"/>
</dbReference>
<sequence>MDALLLIAAGLAATLVLETLVFLPLFRKSDGYFVGAFYCVNAATNVSLNLILSLAMLLAGNLGIDLREAASAAYLFGCFTFLAEGFVVWAEYAVLKKFRAHKNLLGYVAGANALSAAAGSLMVSFILSSL</sequence>
<reference evidence="2" key="1">
    <citation type="journal article" date="2021" name="PeerJ">
        <title>Extensive microbial diversity within the chicken gut microbiome revealed by metagenomics and culture.</title>
        <authorList>
            <person name="Gilroy R."/>
            <person name="Ravi A."/>
            <person name="Getino M."/>
            <person name="Pursley I."/>
            <person name="Horton D.L."/>
            <person name="Alikhan N.F."/>
            <person name="Baker D."/>
            <person name="Gharbi K."/>
            <person name="Hall N."/>
            <person name="Watson M."/>
            <person name="Adriaenssens E.M."/>
            <person name="Foster-Nyarko E."/>
            <person name="Jarju S."/>
            <person name="Secka A."/>
            <person name="Antonio M."/>
            <person name="Oren A."/>
            <person name="Chaudhuri R.R."/>
            <person name="La Ragione R."/>
            <person name="Hildebrand F."/>
            <person name="Pallen M.J."/>
        </authorList>
    </citation>
    <scope>NUCLEOTIDE SEQUENCE</scope>
    <source>
        <strain evidence="2">CHK199-9574</strain>
    </source>
</reference>